<feature type="transmembrane region" description="Helical" evidence="1">
    <location>
        <begin position="5"/>
        <end position="28"/>
    </location>
</feature>
<accession>A0A6N1NXY5</accession>
<keyword evidence="1" id="KW-0812">Transmembrane</keyword>
<keyword evidence="1" id="KW-1133">Transmembrane helix</keyword>
<dbReference type="RefSeq" id="YP_010780882.1">
    <property type="nucleotide sequence ID" value="NC_075038.1"/>
</dbReference>
<sequence>MVRLFVALVVVLCSSIAGPVIIVFSSIIVGSSSLLSRAGVVGGFGISWPLTIRGYFSIKSVNIKNNGNNWLNKLTPLLIFGVMYLSMIYTIILCAVGKNDNVDENLELALNAFTPTLKTSDATVVPIFKAPLSKGLLTKSDALRPNA</sequence>
<evidence type="ECO:0000256" key="1">
    <source>
        <dbReference type="SAM" id="Phobius"/>
    </source>
</evidence>
<reference evidence="2" key="2">
    <citation type="journal article" date="2018" name="Nat. Commun.">
        <title>Tailed giant Tupanvirus possesses the most complete translational apparatus of the known virosphere.</title>
        <authorList>
            <person name="Abrahao J."/>
            <person name="Silva L."/>
            <person name="Silva L.S."/>
            <person name="Khalil J.Y.B."/>
            <person name="Rodrigues R."/>
            <person name="Arantes T."/>
            <person name="Assis F."/>
            <person name="Boratto P."/>
            <person name="Andrade M."/>
            <person name="Kroon E.G."/>
            <person name="Ribeiro B."/>
            <person name="Bergier I."/>
            <person name="Seligmann H."/>
            <person name="Ghigo E."/>
            <person name="Colson P."/>
            <person name="Levasseur A."/>
            <person name="Kroemer G."/>
            <person name="Raoult D."/>
            <person name="La Scola B."/>
        </authorList>
    </citation>
    <scope>NUCLEOTIDE SEQUENCE [LARGE SCALE GENOMIC DNA]</scope>
    <source>
        <strain evidence="2">Deep ocean</strain>
    </source>
</reference>
<name>A0A6N1NXY5_9VIRU</name>
<organism evidence="2">
    <name type="scientific">Tupanvirus deep ocean</name>
    <dbReference type="NCBI Taxonomy" id="2126984"/>
    <lineage>
        <taxon>Viruses</taxon>
        <taxon>Varidnaviria</taxon>
        <taxon>Bamfordvirae</taxon>
        <taxon>Nucleocytoviricota</taxon>
        <taxon>Megaviricetes</taxon>
        <taxon>Imitervirales</taxon>
        <taxon>Mimiviridae</taxon>
        <taxon>Megamimivirinae</taxon>
        <taxon>Tupanvirus</taxon>
        <taxon>Tupanvirus altamarinense</taxon>
    </lineage>
</organism>
<evidence type="ECO:0000313" key="2">
    <source>
        <dbReference type="EMBL" id="QKU34261.1"/>
    </source>
</evidence>
<feature type="transmembrane region" description="Helical" evidence="1">
    <location>
        <begin position="77"/>
        <end position="98"/>
    </location>
</feature>
<dbReference type="KEGG" id="vg:80517573"/>
<proteinExistence type="predicted"/>
<feature type="transmembrane region" description="Helical" evidence="1">
    <location>
        <begin position="34"/>
        <end position="56"/>
    </location>
</feature>
<keyword evidence="1" id="KW-0472">Membrane</keyword>
<dbReference type="EMBL" id="MF405918">
    <property type="protein sequence ID" value="QKU34261.1"/>
    <property type="molecule type" value="Genomic_DNA"/>
</dbReference>
<dbReference type="GeneID" id="80517573"/>
<reference evidence="2" key="1">
    <citation type="submission" date="2017-06" db="EMBL/GenBank/DDBJ databases">
        <authorList>
            <person name="Assis F.L."/>
            <person name="Abrahao J.S."/>
            <person name="Silva L."/>
            <person name="Khalil J.B."/>
            <person name="Rodrigues R."/>
            <person name="Silva L.S."/>
            <person name="Boratto P."/>
            <person name="Andrade M."/>
            <person name="Kroon E.G."/>
            <person name="Ribeiro B."/>
            <person name="Bergier I."/>
            <person name="Seligmann H."/>
            <person name="Ghigo E."/>
            <person name="Colson P."/>
            <person name="Levasseur A."/>
            <person name="Raoult D."/>
            <person name="Scola B.L."/>
        </authorList>
    </citation>
    <scope>NUCLEOTIDE SEQUENCE</scope>
    <source>
        <strain evidence="2">Deep ocean</strain>
    </source>
</reference>
<protein>
    <submittedName>
        <fullName evidence="2">Putative ORFan</fullName>
    </submittedName>
</protein>